<dbReference type="InterPro" id="IPR025662">
    <property type="entry name" value="Sigma_54_int_dom_ATP-bd_1"/>
</dbReference>
<feature type="coiled-coil region" evidence="4">
    <location>
        <begin position="902"/>
        <end position="936"/>
    </location>
</feature>
<protein>
    <recommendedName>
        <fullName evidence="5">AAA+ ATPase domain-containing protein</fullName>
    </recommendedName>
</protein>
<feature type="coiled-coil region" evidence="4">
    <location>
        <begin position="1956"/>
        <end position="1983"/>
    </location>
</feature>
<feature type="domain" description="AAA+ ATPase" evidence="5">
    <location>
        <begin position="36"/>
        <end position="211"/>
    </location>
</feature>
<evidence type="ECO:0000313" key="6">
    <source>
        <dbReference type="EMBL" id="PWA24063.1"/>
    </source>
</evidence>
<dbReference type="InterPro" id="IPR030379">
    <property type="entry name" value="G_SEPTIN_dom"/>
</dbReference>
<dbReference type="SMART" id="SM00382">
    <property type="entry name" value="AAA"/>
    <property type="match status" value="4"/>
</dbReference>
<evidence type="ECO:0000313" key="7">
    <source>
        <dbReference type="Proteomes" id="UP000250572"/>
    </source>
</evidence>
<evidence type="ECO:0000256" key="3">
    <source>
        <dbReference type="RuleBase" id="RU004560"/>
    </source>
</evidence>
<feature type="domain" description="AAA+ ATPase" evidence="5">
    <location>
        <begin position="1582"/>
        <end position="1756"/>
    </location>
</feature>
<dbReference type="InterPro" id="IPR003593">
    <property type="entry name" value="AAA+_ATPase"/>
</dbReference>
<dbReference type="Pfam" id="PF04548">
    <property type="entry name" value="AIG1"/>
    <property type="match status" value="1"/>
</dbReference>
<feature type="non-terminal residue" evidence="6">
    <location>
        <position position="2047"/>
    </location>
</feature>
<reference evidence="6 7" key="1">
    <citation type="journal article" date="2018" name="G3 (Bethesda)">
        <title>A High-Quality Reference Genome for the Invasive Mosquitofish Gambusia affinis Using a Chicago Library.</title>
        <authorList>
            <person name="Hoffberg S.L."/>
            <person name="Troendle N.J."/>
            <person name="Glenn T.C."/>
            <person name="Mahmud O."/>
            <person name="Louha S."/>
            <person name="Chalopin D."/>
            <person name="Bennetzen J.L."/>
            <person name="Mauricio R."/>
        </authorList>
    </citation>
    <scope>NUCLEOTIDE SEQUENCE [LARGE SCALE GENOMIC DNA]</scope>
    <source>
        <strain evidence="6">NE01/NJP1002.9</strain>
        <tissue evidence="6">Muscle</tissue>
    </source>
</reference>
<accession>A0A315VX82</accession>
<comment type="similarity">
    <text evidence="1">Belongs to the TRAFAC class TrmE-Era-EngA-EngB-Septin-like GTPase superfamily. AIG1/Toc34/Toc159-like paraseptin GTPase family. IAN subfamily.</text>
</comment>
<feature type="coiled-coil region" evidence="4">
    <location>
        <begin position="1437"/>
        <end position="1464"/>
    </location>
</feature>
<evidence type="ECO:0000259" key="5">
    <source>
        <dbReference type="SMART" id="SM00382"/>
    </source>
</evidence>
<comment type="similarity">
    <text evidence="3">Belongs to the TRAFAC class TrmE-Era-EngA-EngB-Septin-like GTPase superfamily. Septin GTPase family.</text>
</comment>
<feature type="coiled-coil region" evidence="4">
    <location>
        <begin position="266"/>
        <end position="303"/>
    </location>
</feature>
<sequence length="2047" mass="233045">APNRSGCPAIYQKETTKTSCGTVTRVSVGRKQLNKPNKTILLVGEKGAGKSALIDALFNYAMGVRWQDEVWYQIRADGGQSSTSDVIMYEILDPKNKTLPYSLTIIDTPGYRDTDGLQHDVIINQRLFDLFRLEDGIQQVHAVGVVMKATQTKMTEQLSDVSGSVMSLFGRSLEKNTVALITHSDPTTPSVSLKGLQAGGSQCLYFIFNNRQHEARTQKTSTDLEEAWRLTERGMSHFSAFLQKVSAQQLQVTVSLNSFIRLTASIQNLQDKIKLTELRQKEIKQIQEAMKKHKEEIRFNKKLIVEVDEAYKDKELVEGEASFFKAAVCCTVCEENCHYPGCTTALDPEHCEVMTLASCTVCTGRCSASKHVRGNWRFVTKTRKVQRTKEELKQRYFKSNSDTKETKLTESLVQAMENLNRKKGTLIEKSYQCAIRLDPTLLKVNSVSTYINLDFLIKKMKDDGQKEKVQKLEMIDGQMDGGAKSVIGCKVDSTSIQHIISNSDIISSETLVIYQLKTRKETVESLTRVTFGKRKQNKPNKTVLLVGETGAGKSTLINALVNYAMGVTFEDKVWFQIVEDERRSQTESQTSDVIVYQLFGFEGQTLPFSLTVIDTPGYGDTRGIEYDVIVSERLLELFQSENGIHELHAVGLVVKSSVNRLSDRLKYIFDSVMSQFGKDVEKNIVALVTHSNGRRPRDLLQALNAAKIKCAKDEKEQPVHFLFNNCRYNDRTDGEFLESADKIATKGLRGFTAFLEKTAAQKLDMTLEVLNERIRLSACIQNLEERIRLSEMKEAETKQIKEALENHQEQKNQKFTVEIQEAYREKEAIEGEMWLMTLVKGAVCCTICEENCHYSGCTKLPKDCEVMKDGRCTVCSLKCPVAAHVKGKWRYVTKTRTVQRNMEDLRSKMKRHLSFLESLKDEITELKAEKCNLLEESFQHVVHLEQVALKMNSVSTFVHLDFLIDKMKENGDTKKAQKLEDIKKKGDEGIGSILKYVWGKIKIKNFSTKHKEVISKSLLIQPGSPAVYQLKLKQEELGPLTKVTLGKRNISKINKTILLVGESGAGKSTLINTMVNYIMGVKWEDQIWFQIVEEDGRHQSDSQTSDVIVYQIFGFEGQTVPFSLTIIDTPGFGDTRGIEHDTMVSHRLFDLFRSEDGVHEIHAVGLVMKATDNRVNDRLSYVLNSAMSLFGRNLENNIVALLTHSDGQRPRNVIEALEQMKIKCARDEKNQPVYFLFDNCQNEDRTEEDAEFLQMAEKRSDKGMRAFTEFLEKTAPKRVMSTAQVLNERISLMASLQNLQDRIQLTEQRQMEINKIREAIGKHSEEMRKNKNFTVEITEVYKVKEPTKGKKLMKLSFFEKAVCCTVCEENCHYPGCTLVPSPQHCEVMKRGRCTVCTGKCPASDHVREAWRYVNKTRQVQWTMKAVEEKYMKNKTDCEKKLSLLKQMEKDMKELSTQKSQLVDEAFKHVVRLEQIALKVDSVSTFLYLDFLIEKMKDKGDGARAQKLEEMKSRQDEGTKLALQYVWGKIPEPTTKNHSLSILISKSVQISSGLPKIYQLKTETKTFGDLSTVTIGTKDTKQNNKTILLVGETGAGKSSLVNALFNHVMGVQFEDGVWFQIVDRQQGKTPDVTIYEICSCEGKTLPCSVTIIDTPGYGNTKGVEQDDIVIDRMRKLFETENGVHELHAVGLVMKATDNRLSDRLMYIFDSVMSLFGNDLEKNIVALITHSNGRTPKNALQALEAANFRCAKNENNQPVYFLFNNQQNEDQTDGAELCTTAQRISEKGMQGFTAFVEKISPQRLKTTTEVMNERIRLTACVQNLLDRIRRTEQKQTEIKQIEEGLKMHEEEMGKEVTIHVDEPCVVKESINGGRKWLIFYEGAVTCPVCKENCHKDGCTKTWRPEFCEVMRGGRCTVCSKKCPATVHVKQTWIYKNITRRVEKKIPKMKHDSENKAKFEDQTRYLKNLEQEMKKLVEEKYKLVDEAYQHVIRLEEIALKVDSVSVNVHLDFLIEKTKEKGDRRKVQKLEELKGKVDEGTKAALRYKNAF</sequence>
<dbReference type="EMBL" id="NHOQ01001539">
    <property type="protein sequence ID" value="PWA24063.1"/>
    <property type="molecule type" value="Genomic_DNA"/>
</dbReference>
<dbReference type="PANTHER" id="PTHR32046">
    <property type="entry name" value="G DOMAIN-CONTAINING PROTEIN"/>
    <property type="match status" value="1"/>
</dbReference>
<feature type="non-terminal residue" evidence="6">
    <location>
        <position position="1"/>
    </location>
</feature>
<name>A0A315VX82_GAMAF</name>
<dbReference type="CDD" id="cd00882">
    <property type="entry name" value="Ras_like_GTPase"/>
    <property type="match status" value="2"/>
</dbReference>
<dbReference type="Proteomes" id="UP000250572">
    <property type="component" value="Unassembled WGS sequence"/>
</dbReference>
<keyword evidence="4" id="KW-0175">Coiled coil</keyword>
<proteinExistence type="inferred from homology"/>
<feature type="domain" description="AAA+ ATPase" evidence="5">
    <location>
        <begin position="1053"/>
        <end position="1317"/>
    </location>
</feature>
<dbReference type="STRING" id="33528.ENSGAFP00000007391"/>
<feature type="coiled-coil region" evidence="4">
    <location>
        <begin position="1289"/>
        <end position="1316"/>
    </location>
</feature>
<dbReference type="GO" id="GO:0005525">
    <property type="term" value="F:GTP binding"/>
    <property type="evidence" value="ECO:0007669"/>
    <property type="project" value="UniProtKB-KW"/>
</dbReference>
<keyword evidence="2 3" id="KW-0547">Nucleotide-binding</keyword>
<dbReference type="InterPro" id="IPR027417">
    <property type="entry name" value="P-loop_NTPase"/>
</dbReference>
<organism evidence="6 7">
    <name type="scientific">Gambusia affinis</name>
    <name type="common">Western mosquitofish</name>
    <name type="synonym">Heterandria affinis</name>
    <dbReference type="NCBI Taxonomy" id="33528"/>
    <lineage>
        <taxon>Eukaryota</taxon>
        <taxon>Metazoa</taxon>
        <taxon>Chordata</taxon>
        <taxon>Craniata</taxon>
        <taxon>Vertebrata</taxon>
        <taxon>Euteleostomi</taxon>
        <taxon>Actinopterygii</taxon>
        <taxon>Neopterygii</taxon>
        <taxon>Teleostei</taxon>
        <taxon>Neoteleostei</taxon>
        <taxon>Acanthomorphata</taxon>
        <taxon>Ovalentaria</taxon>
        <taxon>Atherinomorphae</taxon>
        <taxon>Cyprinodontiformes</taxon>
        <taxon>Poeciliidae</taxon>
        <taxon>Poeciliinae</taxon>
        <taxon>Gambusia</taxon>
    </lineage>
</organism>
<dbReference type="Pfam" id="PF00735">
    <property type="entry name" value="Septin"/>
    <property type="match status" value="2"/>
</dbReference>
<feature type="coiled-coil region" evidence="4">
    <location>
        <begin position="780"/>
        <end position="832"/>
    </location>
</feature>
<dbReference type="Gene3D" id="3.40.50.300">
    <property type="entry name" value="P-loop containing nucleotide triphosphate hydrolases"/>
    <property type="match status" value="4"/>
</dbReference>
<evidence type="ECO:0000256" key="4">
    <source>
        <dbReference type="SAM" id="Coils"/>
    </source>
</evidence>
<keyword evidence="7" id="KW-1185">Reference proteome</keyword>
<dbReference type="PANTHER" id="PTHR32046:SF11">
    <property type="entry name" value="IMMUNE-ASSOCIATED NUCLEOTIDE-BINDING PROTEIN 10-LIKE"/>
    <property type="match status" value="1"/>
</dbReference>
<comment type="caution">
    <text evidence="6">The sequence shown here is derived from an EMBL/GenBank/DDBJ whole genome shotgun (WGS) entry which is preliminary data.</text>
</comment>
<feature type="domain" description="AAA+ ATPase" evidence="5">
    <location>
        <begin position="539"/>
        <end position="718"/>
    </location>
</feature>
<dbReference type="SUPFAM" id="SSF52540">
    <property type="entry name" value="P-loop containing nucleoside triphosphate hydrolases"/>
    <property type="match status" value="5"/>
</dbReference>
<keyword evidence="3" id="KW-0342">GTP-binding</keyword>
<evidence type="ECO:0000256" key="1">
    <source>
        <dbReference type="ARBA" id="ARBA00008535"/>
    </source>
</evidence>
<dbReference type="PROSITE" id="PS00675">
    <property type="entry name" value="SIGMA54_INTERACT_1"/>
    <property type="match status" value="3"/>
</dbReference>
<evidence type="ECO:0000256" key="2">
    <source>
        <dbReference type="ARBA" id="ARBA00022741"/>
    </source>
</evidence>
<gene>
    <name evidence="6" type="ORF">CCH79_00019113</name>
</gene>
<dbReference type="InterPro" id="IPR006703">
    <property type="entry name" value="G_AIG1"/>
</dbReference>